<name>A0A3B0ZWG9_9ZZZZ</name>
<evidence type="ECO:0008006" key="2">
    <source>
        <dbReference type="Google" id="ProtNLM"/>
    </source>
</evidence>
<dbReference type="EMBL" id="UOFT01000016">
    <property type="protein sequence ID" value="VAW91762.1"/>
    <property type="molecule type" value="Genomic_DNA"/>
</dbReference>
<evidence type="ECO:0000313" key="1">
    <source>
        <dbReference type="EMBL" id="VAW91762.1"/>
    </source>
</evidence>
<dbReference type="InterPro" id="IPR049708">
    <property type="entry name" value="PP0621-like"/>
</dbReference>
<protein>
    <recommendedName>
        <fullName evidence="2">TRASH domain-containing protein</fullName>
    </recommendedName>
</protein>
<dbReference type="AlphaFoldDB" id="A0A3B0ZWG9"/>
<gene>
    <name evidence="1" type="ORF">MNBD_GAMMA23-118</name>
</gene>
<proteinExistence type="predicted"/>
<organism evidence="1">
    <name type="scientific">hydrothermal vent metagenome</name>
    <dbReference type="NCBI Taxonomy" id="652676"/>
    <lineage>
        <taxon>unclassified sequences</taxon>
        <taxon>metagenomes</taxon>
        <taxon>ecological metagenomes</taxon>
    </lineage>
</organism>
<dbReference type="NCBIfam" id="NF041023">
    <property type="entry name" value="PP0621_fam"/>
    <property type="match status" value="1"/>
</dbReference>
<reference evidence="1" key="1">
    <citation type="submission" date="2018-06" db="EMBL/GenBank/DDBJ databases">
        <authorList>
            <person name="Zhirakovskaya E."/>
        </authorList>
    </citation>
    <scope>NUCLEOTIDE SEQUENCE</scope>
</reference>
<sequence length="73" mass="8583">MNLIRLLVIVAIIWLAYRMYQNWLAKKNIAHKQQTNKPDIENMVQCSKCGIHLPEQEALKQGIQFFCCEAHKK</sequence>
<accession>A0A3B0ZWG9</accession>